<dbReference type="Gene3D" id="2.60.40.1120">
    <property type="entry name" value="Carboxypeptidase-like, regulatory domain"/>
    <property type="match status" value="1"/>
</dbReference>
<sequence>MRLQSSPWSLFGALVAARGGPFLAGVGDGSWVIGNDIWNVTQGPTYAKKLFWQGVPGADLVGSAVGHYIGYDGEANLKFTNATVVAKGKHHIDVAFQSTHGDLHWVVFDDLSGAYQYFVNRALPDLSILRTLWRLSPDYFTHGRTHLKNEPLPDFDLYLNNPEVQDETWQLDDGSFITKYDWSDAVRDRDFYGVYGSEAGSWWIHPSTEYYNSDHYSQTLTVHRESSTGDAVQLNVVQDTSHFRLGQKTSQPAGKIWGPWLWYLNNGSIPDVQKRRKQELKHFPYSWLDNKAYKSRGGVQGTLRLSDGRVASNAAVYLGDTNTSIRPSVQGSNYYYTTYTNDKGRFSFDDVRTGSYGLYAWSHGGDLADVYTNFTKSGVTITKDKTLNLGQLSWKVRDVSKRIWQVGEFDKTARGFKNGGIPYQHGVTEQSPANLTFVVGKSRDSDWYYASSAVGTWTIEFQLSAKEIAANNTALLSASLAGYSQSAALDIKVNGQLYDSLSKDVLTSDPALYRSGKISGEWRFFQYEVESGVLKEGLNTVEFAVTRYTKWRGFLWDSVIFEWL</sequence>
<dbReference type="EC" id="4.2.2.23" evidence="4"/>
<comment type="subcellular location">
    <subcellularLocation>
        <location evidence="2">Secreted</location>
    </subcellularLocation>
</comment>
<dbReference type="Pfam" id="PF14686">
    <property type="entry name" value="fn3_3"/>
    <property type="match status" value="1"/>
</dbReference>
<accession>A0ABR1HD41</accession>
<dbReference type="PANTHER" id="PTHR32018:SF1">
    <property type="entry name" value="RHAMNOGALACTURONAN ENDOLYASE"/>
    <property type="match status" value="1"/>
</dbReference>
<name>A0ABR1HD41_9HYPO</name>
<keyword evidence="8" id="KW-0119">Carbohydrate metabolism</keyword>
<evidence type="ECO:0000256" key="3">
    <source>
        <dbReference type="ARBA" id="ARBA00010418"/>
    </source>
</evidence>
<comment type="similarity">
    <text evidence="3">Belongs to the polysaccharide lyase 4 family.</text>
</comment>
<dbReference type="Pfam" id="PF14683">
    <property type="entry name" value="CBM-like"/>
    <property type="match status" value="1"/>
</dbReference>
<dbReference type="SUPFAM" id="SSF49785">
    <property type="entry name" value="Galactose-binding domain-like"/>
    <property type="match status" value="1"/>
</dbReference>
<dbReference type="InterPro" id="IPR011013">
    <property type="entry name" value="Gal_mutarotase_sf_dom"/>
</dbReference>
<comment type="catalytic activity">
    <reaction evidence="1">
        <text>Endotype eliminative cleavage of L-alpha-rhamnopyranosyl-(1-&gt;4)-alpha-D-galactopyranosyluronic acid bonds of rhamnogalacturonan I domains in ramified hairy regions of pectin leaving L-rhamnopyranose at the reducing end and 4-deoxy-4,5-unsaturated D-galactopyranosyluronic acid at the non-reducing end.</text>
        <dbReference type="EC" id="4.2.2.23"/>
    </reaction>
</comment>
<feature type="chain" id="PRO_5046621242" description="rhamnogalacturonan endolyase" evidence="10">
    <location>
        <begin position="20"/>
        <end position="564"/>
    </location>
</feature>
<feature type="domain" description="Rhamnogalacturonan lyase" evidence="11">
    <location>
        <begin position="402"/>
        <end position="560"/>
    </location>
</feature>
<evidence type="ECO:0000256" key="8">
    <source>
        <dbReference type="ARBA" id="ARBA00023277"/>
    </source>
</evidence>
<evidence type="ECO:0000313" key="13">
    <source>
        <dbReference type="EMBL" id="KAK7419079.1"/>
    </source>
</evidence>
<dbReference type="InterPro" id="IPR051850">
    <property type="entry name" value="Polysacch_Lyase_4"/>
</dbReference>
<dbReference type="InterPro" id="IPR029411">
    <property type="entry name" value="RG-lyase_III"/>
</dbReference>
<dbReference type="PANTHER" id="PTHR32018">
    <property type="entry name" value="RHAMNOGALACTURONATE LYASE FAMILY PROTEIN"/>
    <property type="match status" value="1"/>
</dbReference>
<reference evidence="13 14" key="1">
    <citation type="journal article" date="2025" name="Microbiol. Resour. Announc.">
        <title>Draft genome sequences for Neonectria magnoliae and Neonectria punicea, canker pathogens of Liriodendron tulipifera and Acer saccharum in West Virginia.</title>
        <authorList>
            <person name="Petronek H.M."/>
            <person name="Kasson M.T."/>
            <person name="Metheny A.M."/>
            <person name="Stauder C.M."/>
            <person name="Lovett B."/>
            <person name="Lynch S.C."/>
            <person name="Garnas J.R."/>
            <person name="Kasson L.R."/>
            <person name="Stajich J.E."/>
        </authorList>
    </citation>
    <scope>NUCLEOTIDE SEQUENCE [LARGE SCALE GENOMIC DNA]</scope>
    <source>
        <strain evidence="13 14">NRRL 64653</strain>
    </source>
</reference>
<dbReference type="SUPFAM" id="SSF74650">
    <property type="entry name" value="Galactose mutarotase-like"/>
    <property type="match status" value="1"/>
</dbReference>
<evidence type="ECO:0000259" key="12">
    <source>
        <dbReference type="Pfam" id="PF14686"/>
    </source>
</evidence>
<dbReference type="Gene3D" id="2.60.120.260">
    <property type="entry name" value="Galactose-binding domain-like"/>
    <property type="match status" value="1"/>
</dbReference>
<evidence type="ECO:0000256" key="10">
    <source>
        <dbReference type="SAM" id="SignalP"/>
    </source>
</evidence>
<evidence type="ECO:0000256" key="6">
    <source>
        <dbReference type="ARBA" id="ARBA00022729"/>
    </source>
</evidence>
<dbReference type="Proteomes" id="UP001498476">
    <property type="component" value="Unassembled WGS sequence"/>
</dbReference>
<evidence type="ECO:0000256" key="2">
    <source>
        <dbReference type="ARBA" id="ARBA00004613"/>
    </source>
</evidence>
<dbReference type="InterPro" id="IPR008979">
    <property type="entry name" value="Galactose-bd-like_sf"/>
</dbReference>
<evidence type="ECO:0000256" key="5">
    <source>
        <dbReference type="ARBA" id="ARBA00022525"/>
    </source>
</evidence>
<dbReference type="InterPro" id="IPR014718">
    <property type="entry name" value="GH-type_carb-bd"/>
</dbReference>
<evidence type="ECO:0000256" key="1">
    <source>
        <dbReference type="ARBA" id="ARBA00001324"/>
    </source>
</evidence>
<keyword evidence="9" id="KW-0624">Polysaccharide degradation</keyword>
<feature type="signal peptide" evidence="10">
    <location>
        <begin position="1"/>
        <end position="19"/>
    </location>
</feature>
<protein>
    <recommendedName>
        <fullName evidence="4">rhamnogalacturonan endolyase</fullName>
        <ecNumber evidence="4">4.2.2.23</ecNumber>
    </recommendedName>
</protein>
<evidence type="ECO:0000256" key="7">
    <source>
        <dbReference type="ARBA" id="ARBA00023239"/>
    </source>
</evidence>
<evidence type="ECO:0000313" key="14">
    <source>
        <dbReference type="Proteomes" id="UP001498476"/>
    </source>
</evidence>
<feature type="domain" description="Rhamnogalacturonan lyase" evidence="12">
    <location>
        <begin position="307"/>
        <end position="388"/>
    </location>
</feature>
<evidence type="ECO:0000256" key="9">
    <source>
        <dbReference type="ARBA" id="ARBA00023326"/>
    </source>
</evidence>
<proteinExistence type="inferred from homology"/>
<evidence type="ECO:0000256" key="4">
    <source>
        <dbReference type="ARBA" id="ARBA00012437"/>
    </source>
</evidence>
<evidence type="ECO:0000259" key="11">
    <source>
        <dbReference type="Pfam" id="PF14683"/>
    </source>
</evidence>
<keyword evidence="6 10" id="KW-0732">Signal</keyword>
<dbReference type="InterPro" id="IPR013784">
    <property type="entry name" value="Carb-bd-like_fold"/>
</dbReference>
<dbReference type="CDD" id="cd10317">
    <property type="entry name" value="RGL4_C"/>
    <property type="match status" value="1"/>
</dbReference>
<keyword evidence="14" id="KW-1185">Reference proteome</keyword>
<dbReference type="CDD" id="cd10316">
    <property type="entry name" value="RGL4_M"/>
    <property type="match status" value="1"/>
</dbReference>
<dbReference type="CDD" id="cd10320">
    <property type="entry name" value="RGL4_N"/>
    <property type="match status" value="1"/>
</dbReference>
<gene>
    <name evidence="13" type="ORF">QQX98_003581</name>
</gene>
<dbReference type="SUPFAM" id="SSF49452">
    <property type="entry name" value="Starch-binding domain-like"/>
    <property type="match status" value="1"/>
</dbReference>
<dbReference type="InterPro" id="IPR029413">
    <property type="entry name" value="RG-lyase_II"/>
</dbReference>
<keyword evidence="7" id="KW-0456">Lyase</keyword>
<organism evidence="13 14">
    <name type="scientific">Neonectria punicea</name>
    <dbReference type="NCBI Taxonomy" id="979145"/>
    <lineage>
        <taxon>Eukaryota</taxon>
        <taxon>Fungi</taxon>
        <taxon>Dikarya</taxon>
        <taxon>Ascomycota</taxon>
        <taxon>Pezizomycotina</taxon>
        <taxon>Sordariomycetes</taxon>
        <taxon>Hypocreomycetidae</taxon>
        <taxon>Hypocreales</taxon>
        <taxon>Nectriaceae</taxon>
        <taxon>Neonectria</taxon>
    </lineage>
</organism>
<comment type="caution">
    <text evidence="13">The sequence shown here is derived from an EMBL/GenBank/DDBJ whole genome shotgun (WGS) entry which is preliminary data.</text>
</comment>
<keyword evidence="5" id="KW-0964">Secreted</keyword>
<dbReference type="Gene3D" id="2.70.98.10">
    <property type="match status" value="1"/>
</dbReference>
<dbReference type="EMBL" id="JAZAVJ010000041">
    <property type="protein sequence ID" value="KAK7419079.1"/>
    <property type="molecule type" value="Genomic_DNA"/>
</dbReference>